<dbReference type="PANTHER" id="PTHR23501:SF193">
    <property type="entry name" value="MULTIDRUG TRANSPORTER, PUTATIVE (AFU_ORTHOLOGUE AFUA_8G00940)-RELATED"/>
    <property type="match status" value="1"/>
</dbReference>
<evidence type="ECO:0000256" key="1">
    <source>
        <dbReference type="ARBA" id="ARBA00004141"/>
    </source>
</evidence>
<comment type="subcellular location">
    <subcellularLocation>
        <location evidence="1">Membrane</location>
        <topology evidence="1">Multi-pass membrane protein</topology>
    </subcellularLocation>
</comment>
<dbReference type="GO" id="GO:0005886">
    <property type="term" value="C:plasma membrane"/>
    <property type="evidence" value="ECO:0007669"/>
    <property type="project" value="TreeGrafter"/>
</dbReference>
<comment type="similarity">
    <text evidence="2">Belongs to the major facilitator superfamily. TCR/Tet family.</text>
</comment>
<feature type="transmembrane region" description="Helical" evidence="6">
    <location>
        <begin position="48"/>
        <end position="68"/>
    </location>
</feature>
<reference evidence="7" key="1">
    <citation type="submission" date="2017-09" db="EMBL/GenBank/DDBJ databases">
        <title>Polyketide synthases of a Diaporthe helianthi virulent isolate.</title>
        <authorList>
            <person name="Baroncelli R."/>
        </authorList>
    </citation>
    <scope>NUCLEOTIDE SEQUENCE [LARGE SCALE GENOMIC DNA]</scope>
    <source>
        <strain evidence="7">7/96</strain>
    </source>
</reference>
<feature type="transmembrane region" description="Helical" evidence="6">
    <location>
        <begin position="117"/>
        <end position="137"/>
    </location>
</feature>
<accession>A0A2P5I9X6</accession>
<organism evidence="7 8">
    <name type="scientific">Diaporthe helianthi</name>
    <dbReference type="NCBI Taxonomy" id="158607"/>
    <lineage>
        <taxon>Eukaryota</taxon>
        <taxon>Fungi</taxon>
        <taxon>Dikarya</taxon>
        <taxon>Ascomycota</taxon>
        <taxon>Pezizomycotina</taxon>
        <taxon>Sordariomycetes</taxon>
        <taxon>Sordariomycetidae</taxon>
        <taxon>Diaporthales</taxon>
        <taxon>Diaporthaceae</taxon>
        <taxon>Diaporthe</taxon>
    </lineage>
</organism>
<keyword evidence="8" id="KW-1185">Reference proteome</keyword>
<sequence>MIMLYGMVSPQQRPTFMGVMIGISQIGLIAGPLIGGSLTQYSTWRWCFWINLPVGGCACILLALIYIPEQMVKPRFTAVLTDRDILKKLDVVGSIILISAVVQLLLALHFGGAEHSWNSPTIIGLFCGFAAATILFMGWEYRAAENAIMPPGLFQNKVLAFAVIMNLCLYGSTYITTYFIPIYFQSILGDSPMMSGIHMLPSIIGSIIFTSLSGTIVSKAIVAVQAKLPPSLIAIALTILIFIQGLGASVVVSIGNTVFDRTVMSEIKMNAPKLDPKEILNAGATAFRSQVPPEDLPDVINSWALGFQKTMFIGMGLSVAMVVFALGLGYDSVRMKNGRAVQPTKQNPQD</sequence>
<evidence type="ECO:0000256" key="2">
    <source>
        <dbReference type="ARBA" id="ARBA00007520"/>
    </source>
</evidence>
<dbReference type="InParanoid" id="A0A2P5I9X6"/>
<dbReference type="InterPro" id="IPR011701">
    <property type="entry name" value="MFS"/>
</dbReference>
<dbReference type="OrthoDB" id="10021397at2759"/>
<feature type="transmembrane region" description="Helical" evidence="6">
    <location>
        <begin position="158"/>
        <end position="183"/>
    </location>
</feature>
<keyword evidence="5 6" id="KW-0472">Membrane</keyword>
<feature type="transmembrane region" description="Helical" evidence="6">
    <location>
        <begin position="203"/>
        <end position="224"/>
    </location>
</feature>
<evidence type="ECO:0000313" key="7">
    <source>
        <dbReference type="EMBL" id="POS79309.1"/>
    </source>
</evidence>
<dbReference type="PANTHER" id="PTHR23501">
    <property type="entry name" value="MAJOR FACILITATOR SUPERFAMILY"/>
    <property type="match status" value="1"/>
</dbReference>
<evidence type="ECO:0000256" key="6">
    <source>
        <dbReference type="SAM" id="Phobius"/>
    </source>
</evidence>
<dbReference type="InterPro" id="IPR036259">
    <property type="entry name" value="MFS_trans_sf"/>
</dbReference>
<dbReference type="Proteomes" id="UP000094444">
    <property type="component" value="Unassembled WGS sequence"/>
</dbReference>
<proteinExistence type="inferred from homology"/>
<evidence type="ECO:0008006" key="9">
    <source>
        <dbReference type="Google" id="ProtNLM"/>
    </source>
</evidence>
<feature type="transmembrane region" description="Helical" evidence="6">
    <location>
        <begin position="311"/>
        <end position="330"/>
    </location>
</feature>
<dbReference type="EMBL" id="MAVT02000122">
    <property type="protein sequence ID" value="POS79309.1"/>
    <property type="molecule type" value="Genomic_DNA"/>
</dbReference>
<protein>
    <recommendedName>
        <fullName evidence="9">Major facilitator superfamily (MFS) profile domain-containing protein</fullName>
    </recommendedName>
</protein>
<keyword evidence="4 6" id="KW-1133">Transmembrane helix</keyword>
<evidence type="ECO:0000256" key="3">
    <source>
        <dbReference type="ARBA" id="ARBA00022692"/>
    </source>
</evidence>
<evidence type="ECO:0000256" key="5">
    <source>
        <dbReference type="ARBA" id="ARBA00023136"/>
    </source>
</evidence>
<dbReference type="Gene3D" id="1.20.1250.20">
    <property type="entry name" value="MFS general substrate transporter like domains"/>
    <property type="match status" value="1"/>
</dbReference>
<feature type="transmembrane region" description="Helical" evidence="6">
    <location>
        <begin position="89"/>
        <end position="111"/>
    </location>
</feature>
<gene>
    <name evidence="7" type="ORF">DHEL01_v202282</name>
</gene>
<evidence type="ECO:0000313" key="8">
    <source>
        <dbReference type="Proteomes" id="UP000094444"/>
    </source>
</evidence>
<comment type="caution">
    <text evidence="7">The sequence shown here is derived from an EMBL/GenBank/DDBJ whole genome shotgun (WGS) entry which is preliminary data.</text>
</comment>
<name>A0A2P5I9X6_DIAHE</name>
<dbReference type="SUPFAM" id="SSF103473">
    <property type="entry name" value="MFS general substrate transporter"/>
    <property type="match status" value="1"/>
</dbReference>
<dbReference type="Pfam" id="PF07690">
    <property type="entry name" value="MFS_1"/>
    <property type="match status" value="1"/>
</dbReference>
<evidence type="ECO:0000256" key="4">
    <source>
        <dbReference type="ARBA" id="ARBA00022989"/>
    </source>
</evidence>
<dbReference type="GO" id="GO:0022857">
    <property type="term" value="F:transmembrane transporter activity"/>
    <property type="evidence" value="ECO:0007669"/>
    <property type="project" value="InterPro"/>
</dbReference>
<dbReference type="STRING" id="158607.A0A2P5I9X6"/>
<feature type="transmembrane region" description="Helical" evidence="6">
    <location>
        <begin position="16"/>
        <end position="36"/>
    </location>
</feature>
<keyword evidence="3 6" id="KW-0812">Transmembrane</keyword>
<feature type="transmembrane region" description="Helical" evidence="6">
    <location>
        <begin position="231"/>
        <end position="254"/>
    </location>
</feature>
<dbReference type="AlphaFoldDB" id="A0A2P5I9X6"/>